<reference evidence="4 5" key="1">
    <citation type="submission" date="2015-09" db="EMBL/GenBank/DDBJ databases">
        <title>Aphanizomenon flos-aquae WA102.</title>
        <authorList>
            <person name="Driscoll C."/>
        </authorList>
    </citation>
    <scope>NUCLEOTIDE SEQUENCE [LARGE SCALE GENOMIC DNA]</scope>
    <source>
        <strain evidence="4">WA102</strain>
    </source>
</reference>
<protein>
    <recommendedName>
        <fullName evidence="6">Single-stranded DNA-binding protein</fullName>
    </recommendedName>
</protein>
<proteinExistence type="predicted"/>
<evidence type="ECO:0000256" key="1">
    <source>
        <dbReference type="ARBA" id="ARBA00023125"/>
    </source>
</evidence>
<dbReference type="Pfam" id="PF00436">
    <property type="entry name" value="SSB"/>
    <property type="match status" value="1"/>
</dbReference>
<gene>
    <name evidence="4" type="ORF">AN484_16915</name>
</gene>
<evidence type="ECO:0000313" key="4">
    <source>
        <dbReference type="EMBL" id="OBQ42605.1"/>
    </source>
</evidence>
<evidence type="ECO:0008006" key="6">
    <source>
        <dbReference type="Google" id="ProtNLM"/>
    </source>
</evidence>
<dbReference type="Proteomes" id="UP000092093">
    <property type="component" value="Unassembled WGS sequence"/>
</dbReference>
<dbReference type="InterPro" id="IPR012340">
    <property type="entry name" value="NA-bd_OB-fold"/>
</dbReference>
<sequence>MLMLGLARLGNEPEVRYTPDGKAIMDLSLAFSYGRKVDGKQPTQWVNGTMWGDRCEKLKPYLAKGQLLFVSMTEPHVETYKRKDGTEGVNLRARVGELEFAGPKPDSQPETPQNAGKYPSRSSLGSIDDDIPF</sequence>
<evidence type="ECO:0000256" key="3">
    <source>
        <dbReference type="SAM" id="MobiDB-lite"/>
    </source>
</evidence>
<dbReference type="SUPFAM" id="SSF50249">
    <property type="entry name" value="Nucleic acid-binding proteins"/>
    <property type="match status" value="1"/>
</dbReference>
<comment type="caution">
    <text evidence="4">The sequence shown here is derived from an EMBL/GenBank/DDBJ whole genome shotgun (WGS) entry which is preliminary data.</text>
</comment>
<name>A0A1B7WZR2_APHFL</name>
<keyword evidence="1 2" id="KW-0238">DNA-binding</keyword>
<evidence type="ECO:0000313" key="5">
    <source>
        <dbReference type="Proteomes" id="UP000092093"/>
    </source>
</evidence>
<evidence type="ECO:0000256" key="2">
    <source>
        <dbReference type="PROSITE-ProRule" id="PRU00252"/>
    </source>
</evidence>
<feature type="compositionally biased region" description="Polar residues" evidence="3">
    <location>
        <begin position="108"/>
        <end position="125"/>
    </location>
</feature>
<dbReference type="EMBL" id="LJOW01000096">
    <property type="protein sequence ID" value="OBQ42605.1"/>
    <property type="molecule type" value="Genomic_DNA"/>
</dbReference>
<accession>A0A1B7WZR2</accession>
<dbReference type="CDD" id="cd04496">
    <property type="entry name" value="SSB_OBF"/>
    <property type="match status" value="1"/>
</dbReference>
<feature type="region of interest" description="Disordered" evidence="3">
    <location>
        <begin position="96"/>
        <end position="133"/>
    </location>
</feature>
<dbReference type="PROSITE" id="PS50935">
    <property type="entry name" value="SSB"/>
    <property type="match status" value="1"/>
</dbReference>
<dbReference type="AlphaFoldDB" id="A0A1B7WZR2"/>
<dbReference type="GO" id="GO:0003697">
    <property type="term" value="F:single-stranded DNA binding"/>
    <property type="evidence" value="ECO:0007669"/>
    <property type="project" value="InterPro"/>
</dbReference>
<dbReference type="InterPro" id="IPR000424">
    <property type="entry name" value="Primosome_PriB/ssb"/>
</dbReference>
<organism evidence="4 5">
    <name type="scientific">Aphanizomenon flos-aquae WA102</name>
    <dbReference type="NCBI Taxonomy" id="1710896"/>
    <lineage>
        <taxon>Bacteria</taxon>
        <taxon>Bacillati</taxon>
        <taxon>Cyanobacteriota</taxon>
        <taxon>Cyanophyceae</taxon>
        <taxon>Nostocales</taxon>
        <taxon>Aphanizomenonaceae</taxon>
        <taxon>Aphanizomenon</taxon>
    </lineage>
</organism>
<dbReference type="Gene3D" id="2.40.50.140">
    <property type="entry name" value="Nucleic acid-binding proteins"/>
    <property type="match status" value="1"/>
</dbReference>